<organism evidence="2 3">
    <name type="scientific">Paractinoplanes brasiliensis</name>
    <dbReference type="NCBI Taxonomy" id="52695"/>
    <lineage>
        <taxon>Bacteria</taxon>
        <taxon>Bacillati</taxon>
        <taxon>Actinomycetota</taxon>
        <taxon>Actinomycetes</taxon>
        <taxon>Micromonosporales</taxon>
        <taxon>Micromonosporaceae</taxon>
        <taxon>Paractinoplanes</taxon>
    </lineage>
</organism>
<dbReference type="OrthoDB" id="275232at2"/>
<evidence type="ECO:0000313" key="2">
    <source>
        <dbReference type="EMBL" id="TDO37040.1"/>
    </source>
</evidence>
<name>A0A4R6JL74_9ACTN</name>
<proteinExistence type="predicted"/>
<dbReference type="AlphaFoldDB" id="A0A4R6JL74"/>
<feature type="region of interest" description="Disordered" evidence="1">
    <location>
        <begin position="1"/>
        <end position="36"/>
    </location>
</feature>
<accession>A0A4R6JL74</accession>
<comment type="caution">
    <text evidence="2">The sequence shown here is derived from an EMBL/GenBank/DDBJ whole genome shotgun (WGS) entry which is preliminary data.</text>
</comment>
<protein>
    <submittedName>
        <fullName evidence="2">Uncharacterized protein</fullName>
    </submittedName>
</protein>
<dbReference type="Proteomes" id="UP000294901">
    <property type="component" value="Unassembled WGS sequence"/>
</dbReference>
<evidence type="ECO:0000256" key="1">
    <source>
        <dbReference type="SAM" id="MobiDB-lite"/>
    </source>
</evidence>
<keyword evidence="3" id="KW-1185">Reference proteome</keyword>
<dbReference type="EMBL" id="SNWR01000001">
    <property type="protein sequence ID" value="TDO37040.1"/>
    <property type="molecule type" value="Genomic_DNA"/>
</dbReference>
<reference evidence="2 3" key="1">
    <citation type="submission" date="2019-03" db="EMBL/GenBank/DDBJ databases">
        <title>Sequencing the genomes of 1000 actinobacteria strains.</title>
        <authorList>
            <person name="Klenk H.-P."/>
        </authorList>
    </citation>
    <scope>NUCLEOTIDE SEQUENCE [LARGE SCALE GENOMIC DNA]</scope>
    <source>
        <strain evidence="2 3">DSM 43805</strain>
    </source>
</reference>
<evidence type="ECO:0000313" key="3">
    <source>
        <dbReference type="Proteomes" id="UP000294901"/>
    </source>
</evidence>
<sequence>MTDASPARPNRPADDRDVPSGGIAADGPYGSPQEAWQFTPELPDAEGTVAVMLDLSGEPDQLDEIDGAAVAAVTQIPGASALWRAWRWDAPDRPSPEPVRIYLLLTDDADDRAADQARAALAAAGVTDPQVEVIHDSTALPTYQRQALGRSALLWTVSGAAPVTVARVFDSYHHAAGGSFAADRLTLAGDELEQVAHYLESGSVLLATEALDHDPFDEQLGPIVPVTVRTDGRWVWNDAVVYFLRTYAISPDPELLKHIRTRQYRTTAPGLAAEHRALAALMRP</sequence>
<gene>
    <name evidence="2" type="ORF">C8E87_0634</name>
</gene>
<dbReference type="RefSeq" id="WP_133871717.1">
    <property type="nucleotide sequence ID" value="NZ_BOMD01000100.1"/>
</dbReference>